<accession>G5SW67</accession>
<dbReference type="Proteomes" id="UP000003598">
    <property type="component" value="Unassembled WGS sequence"/>
</dbReference>
<protein>
    <submittedName>
        <fullName evidence="1">Uncharacterized protein</fullName>
    </submittedName>
</protein>
<dbReference type="EMBL" id="AFFY01000074">
    <property type="protein sequence ID" value="EHG98532.1"/>
    <property type="molecule type" value="Genomic_DNA"/>
</dbReference>
<name>G5SW67_9BACT</name>
<evidence type="ECO:0000313" key="1">
    <source>
        <dbReference type="EMBL" id="EHG98532.1"/>
    </source>
</evidence>
<evidence type="ECO:0000313" key="2">
    <source>
        <dbReference type="Proteomes" id="UP000003598"/>
    </source>
</evidence>
<dbReference type="HOGENOM" id="CLU_2462636_0_0_10"/>
<sequence>MRIMAKTFDKTRQEEQFKQKLRTLIGCVTHTQNIADQAMTLGRSLMTVAEQDDSDALRVIENLSCVCEELLEVIYGELKKEKK</sequence>
<dbReference type="AlphaFoldDB" id="G5SW67"/>
<reference evidence="1 2" key="1">
    <citation type="submission" date="2011-03" db="EMBL/GenBank/DDBJ databases">
        <authorList>
            <person name="Weinstock G."/>
            <person name="Sodergren E."/>
            <person name="Clifton S."/>
            <person name="Fulton L."/>
            <person name="Fulton B."/>
            <person name="Courtney L."/>
            <person name="Fronick C."/>
            <person name="Harrison M."/>
            <person name="Strong C."/>
            <person name="Farmer C."/>
            <person name="Delahaunty K."/>
            <person name="Markovic C."/>
            <person name="Hall O."/>
            <person name="Minx P."/>
            <person name="Tomlinson C."/>
            <person name="Mitreva M."/>
            <person name="Hou S."/>
            <person name="Chen J."/>
            <person name="Wollam A."/>
            <person name="Pepin K.H."/>
            <person name="Johnson M."/>
            <person name="Bhonagiri V."/>
            <person name="Zhang X."/>
            <person name="Suruliraj S."/>
            <person name="Warren W."/>
            <person name="Chinwalla A."/>
            <person name="Mardis E.R."/>
            <person name="Wilson R.K."/>
        </authorList>
    </citation>
    <scope>NUCLEOTIDE SEQUENCE [LARGE SCALE GENOMIC DNA]</scope>
    <source>
        <strain evidence="1 2">YIT 11840</strain>
    </source>
</reference>
<organism evidence="1 2">
    <name type="scientific">Paraprevotella clara YIT 11840</name>
    <dbReference type="NCBI Taxonomy" id="762968"/>
    <lineage>
        <taxon>Bacteria</taxon>
        <taxon>Pseudomonadati</taxon>
        <taxon>Bacteroidota</taxon>
        <taxon>Bacteroidia</taxon>
        <taxon>Bacteroidales</taxon>
        <taxon>Prevotellaceae</taxon>
        <taxon>Paraprevotella</taxon>
    </lineage>
</organism>
<dbReference type="eggNOG" id="ENOG5031ZEK">
    <property type="taxonomic scope" value="Bacteria"/>
</dbReference>
<keyword evidence="2" id="KW-1185">Reference proteome</keyword>
<dbReference type="STRING" id="762968.HMPREF9441_03639"/>
<dbReference type="PATRIC" id="fig|762968.3.peg.3197"/>
<comment type="caution">
    <text evidence="1">The sequence shown here is derived from an EMBL/GenBank/DDBJ whole genome shotgun (WGS) entry which is preliminary data.</text>
</comment>
<proteinExistence type="predicted"/>
<gene>
    <name evidence="1" type="ORF">HMPREF9441_03639</name>
</gene>